<dbReference type="AlphaFoldDB" id="B0RKY6"/>
<name>B0RKY6_YEREN</name>
<accession>B0RKY6</accession>
<dbReference type="EMBL" id="AM905950">
    <property type="protein sequence ID" value="CAP20232.1"/>
    <property type="molecule type" value="Genomic_DNA"/>
</dbReference>
<reference evidence="1" key="1">
    <citation type="journal article" date="2008" name="J. Bacteriol.">
        <title>Genetic and functional properties of the self-transmissible Yersinia enterocolitica plasmid pYE854, which mobilizes the virulence plasmid pYV.</title>
        <authorList>
            <person name="Hammerl J.A."/>
            <person name="Klein I."/>
            <person name="Lanka E."/>
            <person name="Appel B."/>
            <person name="Hertwig S."/>
        </authorList>
    </citation>
    <scope>NUCLEOTIDE SEQUENCE [LARGE SCALE GENOMIC DNA]</scope>
    <source>
        <strain evidence="1">29854</strain>
        <plasmid evidence="1">pYE854</plasmid>
    </source>
</reference>
<geneLocation type="plasmid" evidence="1">
    <name>pYE854</name>
</geneLocation>
<sequence length="72" mass="7988">MQPFSIIFVKRHMMVSTGFSPCSIIFTVHSVRQFAVCFIGGHCIKAFFVAGVSGNFLRYNSLLGKCCSFAML</sequence>
<keyword evidence="1" id="KW-0614">Plasmid</keyword>
<proteinExistence type="predicted"/>
<organism evidence="1">
    <name type="scientific">Yersinia enterocolitica</name>
    <dbReference type="NCBI Taxonomy" id="630"/>
    <lineage>
        <taxon>Bacteria</taxon>
        <taxon>Pseudomonadati</taxon>
        <taxon>Pseudomonadota</taxon>
        <taxon>Gammaproteobacteria</taxon>
        <taxon>Enterobacterales</taxon>
        <taxon>Yersiniaceae</taxon>
        <taxon>Yersinia</taxon>
    </lineage>
</organism>
<evidence type="ECO:0000313" key="1">
    <source>
        <dbReference type="EMBL" id="CAP20232.1"/>
    </source>
</evidence>
<protein>
    <submittedName>
        <fullName evidence="1">Uncharacterized protein</fullName>
    </submittedName>
</protein>